<sequence length="141" mass="15424">MKRKALSIILLSIGAVIGGMIFNFQEFLMGSPANAKNLIVTFLYIASWVLVLVIGTRMKSRRVLTYGSIFWVITLFLAVVTIYVNVTGASADWALPFAILLLGQWYGINFFAGSFLAASIIIAVISLAFSATAIILRRSLK</sequence>
<keyword evidence="1" id="KW-0812">Transmembrane</keyword>
<gene>
    <name evidence="2" type="ORF">JYB65_03055</name>
</gene>
<dbReference type="AlphaFoldDB" id="A0A939IHS1"/>
<dbReference type="RefSeq" id="WP_206581140.1">
    <property type="nucleotide sequence ID" value="NZ_JAFJZZ010000001.1"/>
</dbReference>
<accession>A0A939IHS1</accession>
<protein>
    <submittedName>
        <fullName evidence="2">Uncharacterized protein</fullName>
    </submittedName>
</protein>
<proteinExistence type="predicted"/>
<evidence type="ECO:0000313" key="3">
    <source>
        <dbReference type="Proteomes" id="UP000664545"/>
    </source>
</evidence>
<organism evidence="2 3">
    <name type="scientific">Clostridium aminobutyricum</name>
    <dbReference type="NCBI Taxonomy" id="33953"/>
    <lineage>
        <taxon>Bacteria</taxon>
        <taxon>Bacillati</taxon>
        <taxon>Bacillota</taxon>
        <taxon>Clostridia</taxon>
        <taxon>Eubacteriales</taxon>
        <taxon>Clostridiaceae</taxon>
        <taxon>Clostridium</taxon>
    </lineage>
</organism>
<feature type="transmembrane region" description="Helical" evidence="1">
    <location>
        <begin position="106"/>
        <end position="136"/>
    </location>
</feature>
<evidence type="ECO:0000256" key="1">
    <source>
        <dbReference type="SAM" id="Phobius"/>
    </source>
</evidence>
<keyword evidence="1" id="KW-1133">Transmembrane helix</keyword>
<evidence type="ECO:0000313" key="2">
    <source>
        <dbReference type="EMBL" id="MBN7772331.1"/>
    </source>
</evidence>
<keyword evidence="3" id="KW-1185">Reference proteome</keyword>
<dbReference type="Proteomes" id="UP000664545">
    <property type="component" value="Unassembled WGS sequence"/>
</dbReference>
<dbReference type="EMBL" id="JAFJZZ010000001">
    <property type="protein sequence ID" value="MBN7772331.1"/>
    <property type="molecule type" value="Genomic_DNA"/>
</dbReference>
<keyword evidence="1" id="KW-0472">Membrane</keyword>
<feature type="transmembrane region" description="Helical" evidence="1">
    <location>
        <begin position="63"/>
        <end position="86"/>
    </location>
</feature>
<name>A0A939IHS1_CLOAM</name>
<feature type="transmembrane region" description="Helical" evidence="1">
    <location>
        <begin position="7"/>
        <end position="25"/>
    </location>
</feature>
<comment type="caution">
    <text evidence="2">The sequence shown here is derived from an EMBL/GenBank/DDBJ whole genome shotgun (WGS) entry which is preliminary data.</text>
</comment>
<reference evidence="2" key="1">
    <citation type="submission" date="2021-02" db="EMBL/GenBank/DDBJ databases">
        <title>Abyssanaerobacter marinus gen.nov., sp., nov, anaerobic bacterium isolated from the Onnuri vent field of Indian Ocean and suggestion of Mogibacteriaceae fam. nov., and proposal of reclassification of ambiguous this family's genus member.</title>
        <authorList>
            <person name="Kim Y.J."/>
            <person name="Yang J.-A."/>
        </authorList>
    </citation>
    <scope>NUCLEOTIDE SEQUENCE</scope>
    <source>
        <strain evidence="2">DSM 2634</strain>
    </source>
</reference>
<feature type="transmembrane region" description="Helical" evidence="1">
    <location>
        <begin position="37"/>
        <end position="56"/>
    </location>
</feature>